<dbReference type="PROSITE" id="PS50835">
    <property type="entry name" value="IG_LIKE"/>
    <property type="match status" value="1"/>
</dbReference>
<feature type="domain" description="OTU" evidence="2">
    <location>
        <begin position="221"/>
        <end position="363"/>
    </location>
</feature>
<keyword evidence="5" id="KW-1185">Reference proteome</keyword>
<dbReference type="EMBL" id="UYJE01004585">
    <property type="protein sequence ID" value="VDI29297.1"/>
    <property type="molecule type" value="Genomic_DNA"/>
</dbReference>
<evidence type="ECO:0000256" key="1">
    <source>
        <dbReference type="SAM" id="MobiDB-lite"/>
    </source>
</evidence>
<dbReference type="GO" id="GO:0004843">
    <property type="term" value="F:cysteine-type deubiquitinase activity"/>
    <property type="evidence" value="ECO:0007669"/>
    <property type="project" value="TreeGrafter"/>
</dbReference>
<evidence type="ECO:0000313" key="5">
    <source>
        <dbReference type="Proteomes" id="UP000596742"/>
    </source>
</evidence>
<proteinExistence type="predicted"/>
<dbReference type="PANTHER" id="PTHR12419">
    <property type="entry name" value="OTU DOMAIN CONTAINING PROTEIN"/>
    <property type="match status" value="1"/>
</dbReference>
<dbReference type="CDD" id="cd22758">
    <property type="entry name" value="OTU_232R-like"/>
    <property type="match status" value="1"/>
</dbReference>
<dbReference type="AlphaFoldDB" id="A0A8B6E7A4"/>
<reference evidence="4" key="1">
    <citation type="submission" date="2018-11" db="EMBL/GenBank/DDBJ databases">
        <authorList>
            <person name="Alioto T."/>
            <person name="Alioto T."/>
        </authorList>
    </citation>
    <scope>NUCLEOTIDE SEQUENCE</scope>
</reference>
<evidence type="ECO:0000313" key="4">
    <source>
        <dbReference type="EMBL" id="VDI29297.1"/>
    </source>
</evidence>
<dbReference type="Pfam" id="PF02338">
    <property type="entry name" value="OTU"/>
    <property type="match status" value="1"/>
</dbReference>
<organism evidence="4 5">
    <name type="scientific">Mytilus galloprovincialis</name>
    <name type="common">Mediterranean mussel</name>
    <dbReference type="NCBI Taxonomy" id="29158"/>
    <lineage>
        <taxon>Eukaryota</taxon>
        <taxon>Metazoa</taxon>
        <taxon>Spiralia</taxon>
        <taxon>Lophotrochozoa</taxon>
        <taxon>Mollusca</taxon>
        <taxon>Bivalvia</taxon>
        <taxon>Autobranchia</taxon>
        <taxon>Pteriomorphia</taxon>
        <taxon>Mytilida</taxon>
        <taxon>Mytiloidea</taxon>
        <taxon>Mytilidae</taxon>
        <taxon>Mytilinae</taxon>
        <taxon>Mytilus</taxon>
    </lineage>
</organism>
<dbReference type="SUPFAM" id="SSF54001">
    <property type="entry name" value="Cysteine proteinases"/>
    <property type="match status" value="1"/>
</dbReference>
<evidence type="ECO:0000259" key="2">
    <source>
        <dbReference type="PROSITE" id="PS50802"/>
    </source>
</evidence>
<dbReference type="InterPro" id="IPR003323">
    <property type="entry name" value="OTU_dom"/>
</dbReference>
<comment type="caution">
    <text evidence="4">The sequence shown here is derived from an EMBL/GenBank/DDBJ whole genome shotgun (WGS) entry which is preliminary data.</text>
</comment>
<dbReference type="Proteomes" id="UP000596742">
    <property type="component" value="Unassembled WGS sequence"/>
</dbReference>
<dbReference type="Gene3D" id="3.90.70.80">
    <property type="match status" value="1"/>
</dbReference>
<name>A0A8B6E7A4_MYTGA</name>
<dbReference type="InterPro" id="IPR050704">
    <property type="entry name" value="Peptidase_C85-like"/>
</dbReference>
<feature type="compositionally biased region" description="Acidic residues" evidence="1">
    <location>
        <begin position="142"/>
        <end position="151"/>
    </location>
</feature>
<accession>A0A8B6E7A4</accession>
<gene>
    <name evidence="4" type="ORF">MGAL_10B077002</name>
</gene>
<evidence type="ECO:0008006" key="6">
    <source>
        <dbReference type="Google" id="ProtNLM"/>
    </source>
</evidence>
<dbReference type="PANTHER" id="PTHR12419:SF11">
    <property type="entry name" value="OTU DOMAIN-CONTAINING PROTEIN DDB_G0284757"/>
    <property type="match status" value="1"/>
</dbReference>
<dbReference type="PROSITE" id="PS50802">
    <property type="entry name" value="OTU"/>
    <property type="match status" value="1"/>
</dbReference>
<dbReference type="InterPro" id="IPR036179">
    <property type="entry name" value="Ig-like_dom_sf"/>
</dbReference>
<dbReference type="SUPFAM" id="SSF48726">
    <property type="entry name" value="Immunoglobulin"/>
    <property type="match status" value="1"/>
</dbReference>
<dbReference type="Gene3D" id="2.60.40.10">
    <property type="entry name" value="Immunoglobulins"/>
    <property type="match status" value="1"/>
</dbReference>
<dbReference type="InterPro" id="IPR013783">
    <property type="entry name" value="Ig-like_fold"/>
</dbReference>
<dbReference type="GO" id="GO:0016579">
    <property type="term" value="P:protein deubiquitination"/>
    <property type="evidence" value="ECO:0007669"/>
    <property type="project" value="TreeGrafter"/>
</dbReference>
<dbReference type="OrthoDB" id="6116349at2759"/>
<dbReference type="Pfam" id="PF07686">
    <property type="entry name" value="V-set"/>
    <property type="match status" value="1"/>
</dbReference>
<feature type="compositionally biased region" description="Polar residues" evidence="1">
    <location>
        <begin position="159"/>
        <end position="168"/>
    </location>
</feature>
<evidence type="ECO:0000259" key="3">
    <source>
        <dbReference type="PROSITE" id="PS50835"/>
    </source>
</evidence>
<feature type="domain" description="Ig-like" evidence="3">
    <location>
        <begin position="23"/>
        <end position="121"/>
    </location>
</feature>
<protein>
    <recommendedName>
        <fullName evidence="6">OTU domain-containing protein</fullName>
    </recommendedName>
</protein>
<dbReference type="InterPro" id="IPR007110">
    <property type="entry name" value="Ig-like_dom"/>
</dbReference>
<dbReference type="InterPro" id="IPR038765">
    <property type="entry name" value="Papain-like_cys_pep_sf"/>
</dbReference>
<feature type="non-terminal residue" evidence="4">
    <location>
        <position position="364"/>
    </location>
</feature>
<sequence>MFKEGSSGSLTIAKDEDFLQMSPVASKVYLEDSCEVYLGDTAILKVNLEDTRDISDIKWYRKESPDSKSLGTPIEIHKKGRYHGSHPEYPSLTIKKTKKKDEGFYSCHVLFKGATEDAVYSNAIFLVGNDTEITMEAKEDSSDSSENEDENSSNKSDQCEAQNQTSPQDVRLDMERDKLQANHQNSAMSQQQPQDPVPLKNVNMKNNNLKDIEDLALRHNFAVKNVAGDGNCLYHAASEQMGHFLNPIPENERANELRHRLVNFLRQHPTTPQGESYSKWLTTNNETWEKYLDRMSRPGEFGDEIIIRALCHCFALKVCVLSTLNPDHISTYDPRQGDKGSRSHVVHLGHIHSGLHYVRLIPLQ</sequence>
<feature type="region of interest" description="Disordered" evidence="1">
    <location>
        <begin position="137"/>
        <end position="170"/>
    </location>
</feature>
<dbReference type="InterPro" id="IPR013106">
    <property type="entry name" value="Ig_V-set"/>
</dbReference>